<dbReference type="Gene3D" id="1.10.4030.10">
    <property type="entry name" value="Porin chaperone SurA, peptide-binding domain"/>
    <property type="match status" value="1"/>
</dbReference>
<reference evidence="2 3" key="1">
    <citation type="submission" date="2016-10" db="EMBL/GenBank/DDBJ databases">
        <title>Genome sequence of a sulfur-reducing bacterium Desulfurobacterium indicum K6013.</title>
        <authorList>
            <person name="Cao J."/>
            <person name="Shao Z."/>
            <person name="Alain K."/>
            <person name="Jebbar M."/>
        </authorList>
    </citation>
    <scope>NUCLEOTIDE SEQUENCE [LARGE SCALE GENOMIC DNA]</scope>
    <source>
        <strain evidence="2 3">K6013</strain>
    </source>
</reference>
<dbReference type="PANTHER" id="PTHR47245">
    <property type="entry name" value="PEPTIDYLPROLYL ISOMERASE"/>
    <property type="match status" value="1"/>
</dbReference>
<dbReference type="PANTHER" id="PTHR47245:SF2">
    <property type="entry name" value="PEPTIDYL-PROLYL CIS-TRANS ISOMERASE HP_0175-RELATED"/>
    <property type="match status" value="1"/>
</dbReference>
<dbReference type="InterPro" id="IPR015391">
    <property type="entry name" value="SurA_N"/>
</dbReference>
<comment type="caution">
    <text evidence="2">The sequence shown here is derived from an EMBL/GenBank/DDBJ whole genome shotgun (WGS) entry which is preliminary data.</text>
</comment>
<dbReference type="OrthoDB" id="13413at2"/>
<evidence type="ECO:0000259" key="1">
    <source>
        <dbReference type="Pfam" id="PF09312"/>
    </source>
</evidence>
<name>A0A1R1MMB6_9BACT</name>
<dbReference type="SUPFAM" id="SSF54534">
    <property type="entry name" value="FKBP-like"/>
    <property type="match status" value="1"/>
</dbReference>
<gene>
    <name evidence="2" type="ORF">BLW93_02415</name>
</gene>
<evidence type="ECO:0000313" key="2">
    <source>
        <dbReference type="EMBL" id="OMH40917.1"/>
    </source>
</evidence>
<proteinExistence type="predicted"/>
<evidence type="ECO:0000313" key="3">
    <source>
        <dbReference type="Proteomes" id="UP000187408"/>
    </source>
</evidence>
<dbReference type="RefSeq" id="WP_076712527.1">
    <property type="nucleotide sequence ID" value="NZ_MOEN01000006.1"/>
</dbReference>
<protein>
    <recommendedName>
        <fullName evidence="1">SurA N-terminal domain-containing protein</fullName>
    </recommendedName>
</protein>
<feature type="domain" description="SurA N-terminal" evidence="1">
    <location>
        <begin position="45"/>
        <end position="125"/>
    </location>
</feature>
<dbReference type="EMBL" id="MOEN01000006">
    <property type="protein sequence ID" value="OMH40917.1"/>
    <property type="molecule type" value="Genomic_DNA"/>
</dbReference>
<dbReference type="AlphaFoldDB" id="A0A1R1MMB6"/>
<accession>A0A1R1MMB6</accession>
<dbReference type="STRING" id="1914305.BLW93_02415"/>
<sequence length="279" mass="31860">MRWLFSLFLFITLTFYADAKILDYVEITVNNIPILHSEIEKYASENNVDEKSAAKELINKALLLSEARKEGLSIDNKTFETALENLAKANGFKNVEEFRKAVEKEGIQWKDLKKKLEEQLLIQKLIALKIKRNLKISDGEIEKVCKAEGTKAREVYYVVTDNSTLAEEIKSYLKEGLPFKNATKICTQENNCKSGFIGNVKRGMLLQPIDKIVWSSKIGVPQTVTINGKIYVIYVKGEKQASCNTEKIKEKLLKKEYAKALKSLVEKLRSTAHIEYFKP</sequence>
<dbReference type="Proteomes" id="UP000187408">
    <property type="component" value="Unassembled WGS sequence"/>
</dbReference>
<organism evidence="2 3">
    <name type="scientific">Desulfurobacterium indicum</name>
    <dbReference type="NCBI Taxonomy" id="1914305"/>
    <lineage>
        <taxon>Bacteria</taxon>
        <taxon>Pseudomonadati</taxon>
        <taxon>Aquificota</taxon>
        <taxon>Aquificia</taxon>
        <taxon>Desulfurobacteriales</taxon>
        <taxon>Desulfurobacteriaceae</taxon>
        <taxon>Desulfurobacterium</taxon>
    </lineage>
</organism>
<dbReference type="SUPFAM" id="SSF109998">
    <property type="entry name" value="Triger factor/SurA peptide-binding domain-like"/>
    <property type="match status" value="1"/>
</dbReference>
<dbReference type="InterPro" id="IPR027304">
    <property type="entry name" value="Trigger_fact/SurA_dom_sf"/>
</dbReference>
<dbReference type="Pfam" id="PF09312">
    <property type="entry name" value="SurA_N"/>
    <property type="match status" value="1"/>
</dbReference>
<keyword evidence="3" id="KW-1185">Reference proteome</keyword>
<dbReference type="InterPro" id="IPR050245">
    <property type="entry name" value="PrsA_foldase"/>
</dbReference>